<feature type="compositionally biased region" description="Low complexity" evidence="5">
    <location>
        <begin position="374"/>
        <end position="393"/>
    </location>
</feature>
<feature type="compositionally biased region" description="Polar residues" evidence="5">
    <location>
        <begin position="333"/>
        <end position="342"/>
    </location>
</feature>
<feature type="compositionally biased region" description="Low complexity" evidence="5">
    <location>
        <begin position="202"/>
        <end position="217"/>
    </location>
</feature>
<dbReference type="GO" id="GO:0006334">
    <property type="term" value="P:nucleosome assembly"/>
    <property type="evidence" value="ECO:0007669"/>
    <property type="project" value="TreeGrafter"/>
</dbReference>
<feature type="compositionally biased region" description="Basic and acidic residues" evidence="5">
    <location>
        <begin position="191"/>
        <end position="201"/>
    </location>
</feature>
<dbReference type="PANTHER" id="PTHR22691">
    <property type="entry name" value="YEAST SPT2-RELATED"/>
    <property type="match status" value="1"/>
</dbReference>
<evidence type="ECO:0000256" key="2">
    <source>
        <dbReference type="ARBA" id="ARBA00013786"/>
    </source>
</evidence>
<dbReference type="EMBL" id="GDAI01002533">
    <property type="protein sequence ID" value="JAI15070.1"/>
    <property type="molecule type" value="mRNA"/>
</dbReference>
<feature type="region of interest" description="Disordered" evidence="5">
    <location>
        <begin position="142"/>
        <end position="261"/>
    </location>
</feature>
<comment type="similarity">
    <text evidence="1">Belongs to the SPT2 family.</text>
</comment>
<feature type="compositionally biased region" description="Basic and acidic residues" evidence="5">
    <location>
        <begin position="485"/>
        <end position="498"/>
    </location>
</feature>
<reference evidence="7" key="1">
    <citation type="journal article" date="2015" name="Insect Biochem. Mol. Biol.">
        <title>An insight into the sialome of the horse fly, Tabanus bromius.</title>
        <authorList>
            <person name="Ribeiro J.M."/>
            <person name="Kazimirova M."/>
            <person name="Takac P."/>
            <person name="Andersen J.F."/>
            <person name="Francischetti I.M."/>
        </authorList>
    </citation>
    <scope>NUCLEOTIDE SEQUENCE</scope>
</reference>
<keyword evidence="3 4" id="KW-0175">Coiled coil</keyword>
<feature type="compositionally biased region" description="Polar residues" evidence="5">
    <location>
        <begin position="356"/>
        <end position="373"/>
    </location>
</feature>
<dbReference type="Pfam" id="PF22878">
    <property type="entry name" value="SPT2_N"/>
    <property type="match status" value="1"/>
</dbReference>
<feature type="region of interest" description="Disordered" evidence="5">
    <location>
        <begin position="277"/>
        <end position="544"/>
    </location>
</feature>
<accession>A0A0K8TMB8</accession>
<dbReference type="AlphaFoldDB" id="A0A0K8TMB8"/>
<feature type="compositionally biased region" description="Basic and acidic residues" evidence="5">
    <location>
        <begin position="161"/>
        <end position="175"/>
    </location>
</feature>
<feature type="domain" description="SPT2 homolog N-terminal" evidence="6">
    <location>
        <begin position="1"/>
        <end position="90"/>
    </location>
</feature>
<feature type="compositionally biased region" description="Basic residues" evidence="5">
    <location>
        <begin position="508"/>
        <end position="518"/>
    </location>
</feature>
<protein>
    <recommendedName>
        <fullName evidence="2">Protein SPT2 homolog</fullName>
    </recommendedName>
</protein>
<dbReference type="Pfam" id="PF08243">
    <property type="entry name" value="SPT2"/>
    <property type="match status" value="1"/>
</dbReference>
<dbReference type="InterPro" id="IPR054552">
    <property type="entry name" value="SPT2_N"/>
</dbReference>
<evidence type="ECO:0000256" key="4">
    <source>
        <dbReference type="SAM" id="Coils"/>
    </source>
</evidence>
<organism evidence="7">
    <name type="scientific">Tabanus bromius</name>
    <name type="common">Band-eyed brown horse fly</name>
    <dbReference type="NCBI Taxonomy" id="304241"/>
    <lineage>
        <taxon>Eukaryota</taxon>
        <taxon>Metazoa</taxon>
        <taxon>Ecdysozoa</taxon>
        <taxon>Arthropoda</taxon>
        <taxon>Hexapoda</taxon>
        <taxon>Insecta</taxon>
        <taxon>Pterygota</taxon>
        <taxon>Neoptera</taxon>
        <taxon>Endopterygota</taxon>
        <taxon>Diptera</taxon>
        <taxon>Brachycera</taxon>
        <taxon>Tabanomorpha</taxon>
        <taxon>Tabanoidea</taxon>
        <taxon>Tabanidae</taxon>
        <taxon>Tabanus</taxon>
    </lineage>
</organism>
<dbReference type="PANTHER" id="PTHR22691:SF8">
    <property type="entry name" value="PROTEIN SPT2 HOMOLOG"/>
    <property type="match status" value="1"/>
</dbReference>
<feature type="compositionally biased region" description="Polar residues" evidence="5">
    <location>
        <begin position="177"/>
        <end position="190"/>
    </location>
</feature>
<evidence type="ECO:0000259" key="6">
    <source>
        <dbReference type="Pfam" id="PF22878"/>
    </source>
</evidence>
<dbReference type="SMART" id="SM00784">
    <property type="entry name" value="SPT2"/>
    <property type="match status" value="1"/>
</dbReference>
<feature type="compositionally biased region" description="Acidic residues" evidence="5">
    <location>
        <begin position="522"/>
        <end position="537"/>
    </location>
</feature>
<dbReference type="GO" id="GO:0003677">
    <property type="term" value="F:DNA binding"/>
    <property type="evidence" value="ECO:0007669"/>
    <property type="project" value="TreeGrafter"/>
</dbReference>
<dbReference type="GO" id="GO:0042393">
    <property type="term" value="F:histone binding"/>
    <property type="evidence" value="ECO:0007669"/>
    <property type="project" value="TreeGrafter"/>
</dbReference>
<evidence type="ECO:0000256" key="1">
    <source>
        <dbReference type="ARBA" id="ARBA00006461"/>
    </source>
</evidence>
<feature type="compositionally biased region" description="Low complexity" evidence="5">
    <location>
        <begin position="436"/>
        <end position="446"/>
    </location>
</feature>
<evidence type="ECO:0000313" key="7">
    <source>
        <dbReference type="EMBL" id="JAI15070.1"/>
    </source>
</evidence>
<name>A0A0K8TMB8_TABBR</name>
<feature type="compositionally biased region" description="Basic and acidic residues" evidence="5">
    <location>
        <begin position="277"/>
        <end position="309"/>
    </location>
</feature>
<feature type="coiled-coil region" evidence="4">
    <location>
        <begin position="581"/>
        <end position="612"/>
    </location>
</feature>
<feature type="compositionally biased region" description="Polar residues" evidence="5">
    <location>
        <begin position="395"/>
        <end position="409"/>
    </location>
</feature>
<dbReference type="InterPro" id="IPR013256">
    <property type="entry name" value="Chromatin_SPT2"/>
</dbReference>
<proteinExistence type="evidence at transcript level"/>
<evidence type="ECO:0000256" key="5">
    <source>
        <dbReference type="SAM" id="MobiDB-lite"/>
    </source>
</evidence>
<evidence type="ECO:0000256" key="3">
    <source>
        <dbReference type="ARBA" id="ARBA00023054"/>
    </source>
</evidence>
<feature type="compositionally biased region" description="Basic and acidic residues" evidence="5">
    <location>
        <begin position="452"/>
        <end position="477"/>
    </location>
</feature>
<sequence length="618" mass="70158">MDFGTLLHVAKQNSQNVKGSEGKYYSTKFSAPKKESKEKTLSDNIKKFLAKKEQEEREKARLERQKREQLMASRDEKAKNKIKKMLKVIKSANKSVLEDAVDTENTAVTLMGPEQPDEDDYGYVSQEASAFYAKYMDKVKTVTDDKKFAPSRPISKADLSGTKDRVRAAIMKEQEELNNPRSKKQSQIEAQKSESSSKNDYGRSSSDNGRSSSSMDNAPSRRKKNLYDPETERREEEERKRREEEERRKKNKKAAPPALDFNALLKLAEQKQHEPLEVVVETKKEPERLLTKKEKREMEERRAYLESRDKKKRVANDIPNKMQPNGKIPKLNGATQSSQSPIEQKKPSSLIDKSPKPQSLSSARDNFKKPNSVSASSIKNGYSSSGNSSSKGAPQPSSQLKGKSSSTPAGSTGLTSKSSSLSLSSSLQKNVPMNKSSSSLNHSSSSTLNGAKRPDPKNPLVRRDVPIKDNGMRKSDVGRSSNGEIKPKRPMEVPERARQFPPLDVMRTKKQDKKPMKRRILDDDDDEYDSELDDFIDDGPSGEYDNYSAHIKEIFGYDKSRYRDEDFDDAAMESSFAQQMREEFISKKMGLLEDLEDMKKEEEEKKKKALMKKKMKIR</sequence>
<feature type="compositionally biased region" description="Low complexity" evidence="5">
    <location>
        <begin position="410"/>
        <end position="427"/>
    </location>
</feature>
<dbReference type="GO" id="GO:0005730">
    <property type="term" value="C:nucleolus"/>
    <property type="evidence" value="ECO:0007669"/>
    <property type="project" value="TreeGrafter"/>
</dbReference>
<feature type="region of interest" description="Disordered" evidence="5">
    <location>
        <begin position="52"/>
        <end position="76"/>
    </location>
</feature>
<dbReference type="GO" id="GO:0006360">
    <property type="term" value="P:transcription by RNA polymerase I"/>
    <property type="evidence" value="ECO:0007669"/>
    <property type="project" value="TreeGrafter"/>
</dbReference>
<feature type="compositionally biased region" description="Basic and acidic residues" evidence="5">
    <location>
        <begin position="225"/>
        <end position="248"/>
    </location>
</feature>